<dbReference type="CDD" id="cd03888">
    <property type="entry name" value="M20_PepV"/>
    <property type="match status" value="1"/>
</dbReference>
<evidence type="ECO:0000313" key="9">
    <source>
        <dbReference type="Proteomes" id="UP000787672"/>
    </source>
</evidence>
<protein>
    <submittedName>
        <fullName evidence="8">Dipeptidase PepV</fullName>
        <ecNumber evidence="8">3.4.13.-</ecNumber>
    </submittedName>
</protein>
<keyword evidence="6" id="KW-0482">Metalloprotease</keyword>
<gene>
    <name evidence="8" type="primary">pepV</name>
    <name evidence="8" type="ORF">KQI82_06125</name>
</gene>
<keyword evidence="3" id="KW-0645">Protease</keyword>
<evidence type="ECO:0000256" key="2">
    <source>
        <dbReference type="ARBA" id="ARBA00006247"/>
    </source>
</evidence>
<dbReference type="GO" id="GO:0016805">
    <property type="term" value="F:dipeptidase activity"/>
    <property type="evidence" value="ECO:0007669"/>
    <property type="project" value="UniProtKB-KW"/>
</dbReference>
<evidence type="ECO:0000259" key="7">
    <source>
        <dbReference type="Pfam" id="PF07687"/>
    </source>
</evidence>
<dbReference type="NCBIfam" id="NF005591">
    <property type="entry name" value="PRK07318.1"/>
    <property type="match status" value="1"/>
</dbReference>
<dbReference type="InterPro" id="IPR050072">
    <property type="entry name" value="Peptidase_M20A"/>
</dbReference>
<dbReference type="PANTHER" id="PTHR43808:SF31">
    <property type="entry name" value="N-ACETYL-L-CITRULLINE DEACETYLASE"/>
    <property type="match status" value="1"/>
</dbReference>
<dbReference type="InterPro" id="IPR010964">
    <property type="entry name" value="M20A_pepV-rel"/>
</dbReference>
<keyword evidence="5" id="KW-0862">Zinc</keyword>
<evidence type="ECO:0000256" key="3">
    <source>
        <dbReference type="ARBA" id="ARBA00022670"/>
    </source>
</evidence>
<dbReference type="EMBL" id="JAHLQN010000001">
    <property type="protein sequence ID" value="MBU5626495.1"/>
    <property type="molecule type" value="Genomic_DNA"/>
</dbReference>
<feature type="domain" description="Peptidase M20 dimerisation" evidence="7">
    <location>
        <begin position="248"/>
        <end position="331"/>
    </location>
</feature>
<evidence type="ECO:0000256" key="5">
    <source>
        <dbReference type="ARBA" id="ARBA00022833"/>
    </source>
</evidence>
<accession>A0ABS6F8W2</accession>
<comment type="caution">
    <text evidence="8">The sequence shown here is derived from an EMBL/GenBank/DDBJ whole genome shotgun (WGS) entry which is preliminary data.</text>
</comment>
<reference evidence="8 9" key="1">
    <citation type="submission" date="2021-06" db="EMBL/GenBank/DDBJ databases">
        <authorList>
            <person name="Sun Q."/>
            <person name="Li D."/>
        </authorList>
    </citation>
    <scope>NUCLEOTIDE SEQUENCE [LARGE SCALE GENOMIC DNA]</scope>
    <source>
        <strain evidence="8 9">MSJ-2</strain>
    </source>
</reference>
<dbReference type="InterPro" id="IPR002933">
    <property type="entry name" value="Peptidase_M20"/>
</dbReference>
<dbReference type="EC" id="3.4.13.-" evidence="8"/>
<dbReference type="InterPro" id="IPR001261">
    <property type="entry name" value="ArgE/DapE_CS"/>
</dbReference>
<dbReference type="Proteomes" id="UP000787672">
    <property type="component" value="Unassembled WGS sequence"/>
</dbReference>
<name>A0ABS6F8W2_9FIRM</name>
<dbReference type="PANTHER" id="PTHR43808">
    <property type="entry name" value="ACETYLORNITHINE DEACETYLASE"/>
    <property type="match status" value="1"/>
</dbReference>
<comment type="similarity">
    <text evidence="2">Belongs to the peptidase M20A family.</text>
</comment>
<organism evidence="8 9">
    <name type="scientific">Dysosmobacter acutus</name>
    <dbReference type="NCBI Taxonomy" id="2841504"/>
    <lineage>
        <taxon>Bacteria</taxon>
        <taxon>Bacillati</taxon>
        <taxon>Bacillota</taxon>
        <taxon>Clostridia</taxon>
        <taxon>Eubacteriales</taxon>
        <taxon>Oscillospiraceae</taxon>
        <taxon>Dysosmobacter</taxon>
    </lineage>
</organism>
<dbReference type="NCBIfam" id="TIGR01887">
    <property type="entry name" value="dipeptidaselike"/>
    <property type="match status" value="1"/>
</dbReference>
<proteinExistence type="inferred from homology"/>
<dbReference type="RefSeq" id="WP_216631976.1">
    <property type="nucleotide sequence ID" value="NZ_JAHLQN010000001.1"/>
</dbReference>
<keyword evidence="9" id="KW-1185">Reference proteome</keyword>
<dbReference type="InterPro" id="IPR011650">
    <property type="entry name" value="Peptidase_M20_dimer"/>
</dbReference>
<dbReference type="Pfam" id="PF07687">
    <property type="entry name" value="M20_dimer"/>
    <property type="match status" value="1"/>
</dbReference>
<dbReference type="Pfam" id="PF01546">
    <property type="entry name" value="Peptidase_M20"/>
    <property type="match status" value="1"/>
</dbReference>
<keyword evidence="8" id="KW-0224">Dipeptidase</keyword>
<evidence type="ECO:0000256" key="6">
    <source>
        <dbReference type="ARBA" id="ARBA00023049"/>
    </source>
</evidence>
<dbReference type="PROSITE" id="PS00758">
    <property type="entry name" value="ARGE_DAPE_CPG2_1"/>
    <property type="match status" value="1"/>
</dbReference>
<keyword evidence="4 8" id="KW-0378">Hydrolase</keyword>
<comment type="cofactor">
    <cofactor evidence="1">
        <name>Zn(2+)</name>
        <dbReference type="ChEBI" id="CHEBI:29105"/>
    </cofactor>
</comment>
<sequence length="456" mass="49730">MELRDAVAAQQEELLKSLQESVRIRSVEEADDSGFPYGEGVQRSLEHALATARRCGFETSDMDHQVGWCEYGSGEEMIAVLGHLDVVPEGDGWTVDPFGGEIRDGKVLGRGTMDDKGPVFAALYAMKALKESGLPLRRRIRLMFGTNEETGSADMKYYISHGGELPLMGFTPDGEYPVINGEKGIVNVAFRRQYSQSGPVRLVRLSGGSAPNVVPAAASAELRCSREIAQELRRTAPEKVVCTLTEEGVRIEASGVGAHGSTPEQGENAIGRLMQTLRKLPLEGDLKEAVEFLAGKVGMETDGASLGIALYDEVSGGLTLNLGTIEGGEEEMNLRINYRYPVTKQIEDCDPVLRRAFEEAGFQLTGQSHKKSLYVPEDSELIQTLMKVYTEETGLEARPKSIGGGTYAKAIPNIVAFGPIFPGDEVREHKPDEFIEVEKLMKNAQIIAQALYDLAK</sequence>
<evidence type="ECO:0000256" key="1">
    <source>
        <dbReference type="ARBA" id="ARBA00001947"/>
    </source>
</evidence>
<evidence type="ECO:0000256" key="4">
    <source>
        <dbReference type="ARBA" id="ARBA00022801"/>
    </source>
</evidence>
<evidence type="ECO:0000313" key="8">
    <source>
        <dbReference type="EMBL" id="MBU5626495.1"/>
    </source>
</evidence>